<evidence type="ECO:0000256" key="1">
    <source>
        <dbReference type="ARBA" id="ARBA00023125"/>
    </source>
</evidence>
<dbReference type="AlphaFoldDB" id="A0A381UT55"/>
<gene>
    <name evidence="4" type="ORF">METZ01_LOCUS83662</name>
</gene>
<dbReference type="Gene3D" id="3.30.1310.10">
    <property type="entry name" value="Nucleoid-associated protein YbaB-like domain"/>
    <property type="match status" value="1"/>
</dbReference>
<dbReference type="SUPFAM" id="SSF82607">
    <property type="entry name" value="YbaB-like"/>
    <property type="match status" value="1"/>
</dbReference>
<organism evidence="4">
    <name type="scientific">marine metagenome</name>
    <dbReference type="NCBI Taxonomy" id="408172"/>
    <lineage>
        <taxon>unclassified sequences</taxon>
        <taxon>metagenomes</taxon>
        <taxon>ecological metagenomes</taxon>
    </lineage>
</organism>
<dbReference type="HAMAP" id="MF_00274">
    <property type="entry name" value="DNA_YbaB_EbfC"/>
    <property type="match status" value="1"/>
</dbReference>
<dbReference type="GO" id="GO:0005829">
    <property type="term" value="C:cytosol"/>
    <property type="evidence" value="ECO:0007669"/>
    <property type="project" value="TreeGrafter"/>
</dbReference>
<evidence type="ECO:0000256" key="3">
    <source>
        <dbReference type="SAM" id="MobiDB-lite"/>
    </source>
</evidence>
<dbReference type="EMBL" id="UINC01006989">
    <property type="protein sequence ID" value="SVA30808.1"/>
    <property type="molecule type" value="Genomic_DNA"/>
</dbReference>
<feature type="coiled-coil region" evidence="2">
    <location>
        <begin position="6"/>
        <end position="33"/>
    </location>
</feature>
<dbReference type="PANTHER" id="PTHR33449">
    <property type="entry name" value="NUCLEOID-ASSOCIATED PROTEIN YBAB"/>
    <property type="match status" value="1"/>
</dbReference>
<dbReference type="GO" id="GO:0003677">
    <property type="term" value="F:DNA binding"/>
    <property type="evidence" value="ECO:0007669"/>
    <property type="project" value="UniProtKB-KW"/>
</dbReference>
<feature type="region of interest" description="Disordered" evidence="3">
    <location>
        <begin position="83"/>
        <end position="107"/>
    </location>
</feature>
<protein>
    <recommendedName>
        <fullName evidence="5">Nucleoid-associated protein</fullName>
    </recommendedName>
</protein>
<sequence length="107" mass="11617">MFKGNMSKLLKQAQEMQQQIEEVQGQLSDMIVEAESGGGMVTVKVNGKQEVLEVNIDPEAMAEDREMLEDLIISALNKALSKAQTDSQEKMNSVAGGMMSGLKIPGM</sequence>
<evidence type="ECO:0000256" key="2">
    <source>
        <dbReference type="SAM" id="Coils"/>
    </source>
</evidence>
<proteinExistence type="inferred from homology"/>
<evidence type="ECO:0000313" key="4">
    <source>
        <dbReference type="EMBL" id="SVA30808.1"/>
    </source>
</evidence>
<dbReference type="InterPro" id="IPR004401">
    <property type="entry name" value="YbaB/EbfC"/>
</dbReference>
<dbReference type="InterPro" id="IPR036894">
    <property type="entry name" value="YbaB-like_sf"/>
</dbReference>
<keyword evidence="1" id="KW-0238">DNA-binding</keyword>
<dbReference type="PIRSF" id="PIRSF004555">
    <property type="entry name" value="UCP004555"/>
    <property type="match status" value="1"/>
</dbReference>
<reference evidence="4" key="1">
    <citation type="submission" date="2018-05" db="EMBL/GenBank/DDBJ databases">
        <authorList>
            <person name="Lanie J.A."/>
            <person name="Ng W.-L."/>
            <person name="Kazmierczak K.M."/>
            <person name="Andrzejewski T.M."/>
            <person name="Davidsen T.M."/>
            <person name="Wayne K.J."/>
            <person name="Tettelin H."/>
            <person name="Glass J.I."/>
            <person name="Rusch D."/>
            <person name="Podicherti R."/>
            <person name="Tsui H.-C.T."/>
            <person name="Winkler M.E."/>
        </authorList>
    </citation>
    <scope>NUCLEOTIDE SEQUENCE</scope>
</reference>
<accession>A0A381UT55</accession>
<dbReference type="NCBIfam" id="TIGR00103">
    <property type="entry name" value="DNA_YbaB_EbfC"/>
    <property type="match status" value="1"/>
</dbReference>
<dbReference type="PANTHER" id="PTHR33449:SF1">
    <property type="entry name" value="NUCLEOID-ASSOCIATED PROTEIN YBAB"/>
    <property type="match status" value="1"/>
</dbReference>
<keyword evidence="2" id="KW-0175">Coiled coil</keyword>
<name>A0A381UT55_9ZZZZ</name>
<evidence type="ECO:0008006" key="5">
    <source>
        <dbReference type="Google" id="ProtNLM"/>
    </source>
</evidence>
<dbReference type="Pfam" id="PF02575">
    <property type="entry name" value="YbaB_DNA_bd"/>
    <property type="match status" value="1"/>
</dbReference>